<dbReference type="Proteomes" id="UP001172457">
    <property type="component" value="Chromosome 6"/>
</dbReference>
<dbReference type="InterPro" id="IPR012337">
    <property type="entry name" value="RNaseH-like_sf"/>
</dbReference>
<dbReference type="GO" id="GO:0003676">
    <property type="term" value="F:nucleic acid binding"/>
    <property type="evidence" value="ECO:0007669"/>
    <property type="project" value="InterPro"/>
</dbReference>
<dbReference type="SUPFAM" id="SSF53098">
    <property type="entry name" value="Ribonuclease H-like"/>
    <property type="match status" value="1"/>
</dbReference>
<dbReference type="CDD" id="cd09279">
    <property type="entry name" value="RNase_HI_like"/>
    <property type="match status" value="1"/>
</dbReference>
<sequence length="333" mass="37592">MSVEREKIITRSLLSGIRSSPVSRGKNDTRTFLNYIAIEQHHIIVVTNYPLKTVLRCPELTGCLAKWSIYLNEFDIEFKPKTAIKSQALADFVAEFSPGSEPTTSDEVHNVMIQDNKPWLLYVDRSSNIRGSGLGVVLKSSQGGNMVYSIRCEFKTTNNEAEYEALVAGLDIAHKLGAKHLHVRSDSLLVVNQVNGDFQAKDSKMMSYLKVVKERVARFEHFSIEQIPRDLNMQADALANLGFAFNDPSVENIPILHLTTPTIEMAEEVQMNEKSTIGRSTYGIISSTSNFLKIRWKLEKQDLKLHGIRSLKINSIEDPRLDFSYDASRVKLK</sequence>
<proteinExistence type="predicted"/>
<keyword evidence="3" id="KW-1185">Reference proteome</keyword>
<dbReference type="Pfam" id="PF13456">
    <property type="entry name" value="RVT_3"/>
    <property type="match status" value="1"/>
</dbReference>
<gene>
    <name evidence="2" type="ORF">OSB04_024051</name>
</gene>
<dbReference type="PANTHER" id="PTHR48475:SF2">
    <property type="entry name" value="RIBONUCLEASE H"/>
    <property type="match status" value="1"/>
</dbReference>
<dbReference type="Gene3D" id="3.30.420.10">
    <property type="entry name" value="Ribonuclease H-like superfamily/Ribonuclease H"/>
    <property type="match status" value="1"/>
</dbReference>
<evidence type="ECO:0000313" key="2">
    <source>
        <dbReference type="EMBL" id="KAJ9544344.1"/>
    </source>
</evidence>
<dbReference type="GO" id="GO:0004523">
    <property type="term" value="F:RNA-DNA hybrid ribonuclease activity"/>
    <property type="evidence" value="ECO:0007669"/>
    <property type="project" value="InterPro"/>
</dbReference>
<name>A0AA38SM23_9ASTR</name>
<comment type="caution">
    <text evidence="2">The sequence shown here is derived from an EMBL/GenBank/DDBJ whole genome shotgun (WGS) entry which is preliminary data.</text>
</comment>
<organism evidence="2 3">
    <name type="scientific">Centaurea solstitialis</name>
    <name type="common">yellow star-thistle</name>
    <dbReference type="NCBI Taxonomy" id="347529"/>
    <lineage>
        <taxon>Eukaryota</taxon>
        <taxon>Viridiplantae</taxon>
        <taxon>Streptophyta</taxon>
        <taxon>Embryophyta</taxon>
        <taxon>Tracheophyta</taxon>
        <taxon>Spermatophyta</taxon>
        <taxon>Magnoliopsida</taxon>
        <taxon>eudicotyledons</taxon>
        <taxon>Gunneridae</taxon>
        <taxon>Pentapetalae</taxon>
        <taxon>asterids</taxon>
        <taxon>campanulids</taxon>
        <taxon>Asterales</taxon>
        <taxon>Asteraceae</taxon>
        <taxon>Carduoideae</taxon>
        <taxon>Cardueae</taxon>
        <taxon>Centaureinae</taxon>
        <taxon>Centaurea</taxon>
    </lineage>
</organism>
<dbReference type="PROSITE" id="PS50879">
    <property type="entry name" value="RNASE_H_1"/>
    <property type="match status" value="1"/>
</dbReference>
<evidence type="ECO:0000313" key="3">
    <source>
        <dbReference type="Proteomes" id="UP001172457"/>
    </source>
</evidence>
<dbReference type="AlphaFoldDB" id="A0AA38SM23"/>
<reference evidence="2" key="1">
    <citation type="submission" date="2023-03" db="EMBL/GenBank/DDBJ databases">
        <title>Chromosome-scale reference genome and RAD-based genetic map of yellow starthistle (Centaurea solstitialis) reveal putative structural variation and QTLs associated with invader traits.</title>
        <authorList>
            <person name="Reatini B."/>
            <person name="Cang F.A."/>
            <person name="Jiang Q."/>
            <person name="Mckibben M.T.W."/>
            <person name="Barker M.S."/>
            <person name="Rieseberg L.H."/>
            <person name="Dlugosch K.M."/>
        </authorList>
    </citation>
    <scope>NUCLEOTIDE SEQUENCE</scope>
    <source>
        <strain evidence="2">CAN-66</strain>
        <tissue evidence="2">Leaf</tissue>
    </source>
</reference>
<accession>A0AA38SM23</accession>
<evidence type="ECO:0000259" key="1">
    <source>
        <dbReference type="PROSITE" id="PS50879"/>
    </source>
</evidence>
<protein>
    <recommendedName>
        <fullName evidence="1">RNase H type-1 domain-containing protein</fullName>
    </recommendedName>
</protein>
<dbReference type="EMBL" id="JARYMX010000006">
    <property type="protein sequence ID" value="KAJ9544344.1"/>
    <property type="molecule type" value="Genomic_DNA"/>
</dbReference>
<dbReference type="PANTHER" id="PTHR48475">
    <property type="entry name" value="RIBONUCLEASE H"/>
    <property type="match status" value="1"/>
</dbReference>
<feature type="domain" description="RNase H type-1" evidence="1">
    <location>
        <begin position="115"/>
        <end position="244"/>
    </location>
</feature>
<dbReference type="InterPro" id="IPR002156">
    <property type="entry name" value="RNaseH_domain"/>
</dbReference>
<dbReference type="InterPro" id="IPR036397">
    <property type="entry name" value="RNaseH_sf"/>
</dbReference>